<evidence type="ECO:0000259" key="4">
    <source>
        <dbReference type="Pfam" id="PF21075"/>
    </source>
</evidence>
<keyword evidence="1" id="KW-0560">Oxidoreductase</keyword>
<evidence type="ECO:0000259" key="2">
    <source>
        <dbReference type="Pfam" id="PF05088"/>
    </source>
</evidence>
<dbReference type="InterPro" id="IPR049062">
    <property type="entry name" value="NAD_Glu_DH_ACT2"/>
</dbReference>
<dbReference type="Pfam" id="PF21077">
    <property type="entry name" value="GDH_ACT3"/>
    <property type="match status" value="1"/>
</dbReference>
<dbReference type="Pfam" id="PF21078">
    <property type="entry name" value="GDH_HM3"/>
    <property type="match status" value="1"/>
</dbReference>
<dbReference type="PANTHER" id="PTHR43403">
    <property type="entry name" value="NAD-SPECIFIC GLUTAMATE DEHYDROGENASE"/>
    <property type="match status" value="1"/>
</dbReference>
<comment type="caution">
    <text evidence="7">The sequence shown here is derived from an EMBL/GenBank/DDBJ whole genome shotgun (WGS) entry which is preliminary data.</text>
</comment>
<proteinExistence type="predicted"/>
<dbReference type="InterPro" id="IPR049056">
    <property type="entry name" value="NAD_Glu_DH_HM3"/>
</dbReference>
<dbReference type="Proteomes" id="UP000249590">
    <property type="component" value="Unassembled WGS sequence"/>
</dbReference>
<evidence type="ECO:0000259" key="6">
    <source>
        <dbReference type="Pfam" id="PF21077"/>
    </source>
</evidence>
<dbReference type="PANTHER" id="PTHR43403:SF1">
    <property type="entry name" value="NAD-SPECIFIC GLUTAMATE DEHYDROGENASE"/>
    <property type="match status" value="1"/>
</dbReference>
<dbReference type="InterPro" id="IPR036291">
    <property type="entry name" value="NAD(P)-bd_dom_sf"/>
</dbReference>
<dbReference type="InterPro" id="IPR024727">
    <property type="entry name" value="NAD_Glu_DH_N_ACT1"/>
</dbReference>
<dbReference type="PIRSF" id="PIRSF036761">
    <property type="entry name" value="GDH_Mll4104"/>
    <property type="match status" value="1"/>
</dbReference>
<feature type="domain" description="NAD-glutamate dehydrogenase N-terminal ACT1" evidence="4">
    <location>
        <begin position="32"/>
        <end position="178"/>
    </location>
</feature>
<dbReference type="Gene3D" id="3.40.50.720">
    <property type="entry name" value="NAD(P)-binding Rossmann-like Domain"/>
    <property type="match status" value="1"/>
</dbReference>
<dbReference type="Pfam" id="PF21073">
    <property type="entry name" value="GDH_HM1"/>
    <property type="match status" value="1"/>
</dbReference>
<dbReference type="Pfam" id="PF05088">
    <property type="entry name" value="Bac_GDH_CD"/>
    <property type="match status" value="1"/>
</dbReference>
<dbReference type="Pfam" id="PF21076">
    <property type="entry name" value="GDH_ACT2"/>
    <property type="match status" value="1"/>
</dbReference>
<name>A0A8B2NPZ8_9HYPH</name>
<feature type="domain" description="NAD-glutamate dehydrogenase ACT2" evidence="5">
    <location>
        <begin position="409"/>
        <end position="498"/>
    </location>
</feature>
<evidence type="ECO:0000313" key="8">
    <source>
        <dbReference type="Proteomes" id="UP000249590"/>
    </source>
</evidence>
<dbReference type="Pfam" id="PF21079">
    <property type="entry name" value="GDH_HM2"/>
    <property type="match status" value="1"/>
</dbReference>
<sequence>MLENDEETKDGKLSALAETVREEGGDVGFATFSELLFRHAAAEDLAKYDVEGLMRIAEAAWNALQNRTLGQANVRVLAPDIIAVTEEDTHHSISIIEAINDDKPFLFGSLKNELHAQNLELHLVVHPILAVERNAAGTLIGFHGEARPGDGFAHESFVHIHVEPLDDPEHRERLRRSLLAVLHDVDAAVSDWPKMRSLLREAIERYRHMPPPVDPEVLEEAIAFLERVERNDFILTGMRQYMLDGSPDDGELVATEAGGLGILRDPEIKVLRRGSELVTLTPEVREFLKSPEPVFIAKANVKSRVHRVTQLDYIGVKRYENGALVGELRIVGLFTSAAYTQSVFEIPMLRRKANNALRRLGFDPESHSGNALRHILETYPRDELFQIHEDLLARYLLAILQLSERPRVRVLPRIDPFDRFVSLLIYVPRDRFSTQVRERIEAMMAEAYDGHVSARYLSMPEGVLNRLHLIIGRRERETPRPDTRELEDRIAAMIRTWTDELLRAAAAAPKLGLDRFKIATWSESFTESYRATYTAERAVRDITILERISDETPTAILFFRRDASEGPDRCSLKIYHKDAPILLSARVPILENMGFIVVNERTFRVSVPQSTDGIYIHDMTLAVASGAEFNVGAYAEKLQALFIAVWEGAAESDRYNALLLNAGLGWRDIAILRAISRYLRQVGIAYGQDLMAQTLCKYPDLAASLVQLFYARFDPAQDDATRHEAEGAIIGGIEELCNDIETLADDTIVHRFENFITATLRTNIFQHEDDGELARTFAFKLDPHKLTALPRPAPFREIWVYSPRVEGVHLRFGAVARGGLRWSDRPQDFRTEVLGLVKAQQVKNAVIVPVGAKGGFFPKRLPDRSQRDAFAEEGREAYKVFVDTLLDITDNIDGDAIIPPPEVVRHEPDDPYLVVAADKGTATFSDTANAISQEHGFWLDDAFASGGSQGYDHKAMGITARGAWEAVKRHFREMNHDIQVKAFTAVGVGDMSGDVFGNGMLLSKATKLVAAFDHRDIFIDPNPDPETSWNERKRLFDLPRSSWQDYDRTALSQGGGIYSRNAKSIDLSPEARVALDIGRGPLTPQDVMSAILKAPADLLWFGGIGTYVRAENEGNHEIGDRANDAIRVTADDLRVKVVGEGANLGVSHQARIAYALKGGRINSDAIDNSAGVNTSDVEVNIKIALADAMRRGRLTREDRNVLLAEMTEEVGELVLRNNYLQTLAISLSKRQNTQNSGLQRRLMEVLEPRGLDREIEDLPSNAALDARVAGGEGLTRPEIGVLLAYSKITLFDDILQSDVPDDAYLSQELERYFPVQMRERFAEEIQAHRLRREIISTILANSMINRGGPTFIVRIGDQTGAPVSEIARASAAARDSFGLPDMYALIDQLDNRIDGSVQLRLYAAVRALLIDATIWFVRNEDFAEGLQTVVDRFRDGISELRNAFKEILPEQDAEELEQQAALLVEDGVPHELAYPFARLPVAAAALDVVVVAAACGVSIPEAGSVFFALNDRFQIRSLDETARSIDIGDYYDGLALDRARRTLADAHRSLAMEVLRTTTAGTGAERVDAWIEARGATVARTQRAINDIVSGGRVSISRMAVASGLLADLPAISHEAA</sequence>
<dbReference type="InterPro" id="IPR049058">
    <property type="entry name" value="NAD_Glu_DH_HM2"/>
</dbReference>
<dbReference type="GO" id="GO:0006538">
    <property type="term" value="P:L-glutamate catabolic process"/>
    <property type="evidence" value="ECO:0007669"/>
    <property type="project" value="InterPro"/>
</dbReference>
<feature type="domain" description="NAD-glutamate dehydrogenase ACT3" evidence="6">
    <location>
        <begin position="555"/>
        <end position="631"/>
    </location>
</feature>
<dbReference type="InterPro" id="IPR049059">
    <property type="entry name" value="NAD_Glu_DH_HM1"/>
</dbReference>
<feature type="domain" description="NAD-glutamate dehydrogenase catalytic" evidence="2">
    <location>
        <begin position="733"/>
        <end position="1227"/>
    </location>
</feature>
<dbReference type="InterPro" id="IPR046346">
    <property type="entry name" value="Aminoacid_DH-like_N_sf"/>
</dbReference>
<dbReference type="RefSeq" id="WP_111352068.1">
    <property type="nucleotide sequence ID" value="NZ_QHHQ01000010.1"/>
</dbReference>
<dbReference type="GO" id="GO:0004352">
    <property type="term" value="F:glutamate dehydrogenase (NAD+) activity"/>
    <property type="evidence" value="ECO:0007669"/>
    <property type="project" value="InterPro"/>
</dbReference>
<dbReference type="EMBL" id="QHHQ01000010">
    <property type="protein sequence ID" value="RAH96961.1"/>
    <property type="molecule type" value="Genomic_DNA"/>
</dbReference>
<accession>A0A8B2NPZ8</accession>
<protein>
    <submittedName>
        <fullName evidence="7">NAD-glutamate dehydrogenase</fullName>
    </submittedName>
</protein>
<gene>
    <name evidence="7" type="ORF">DLJ53_30240</name>
</gene>
<dbReference type="Pfam" id="PF21074">
    <property type="entry name" value="GDH_C"/>
    <property type="match status" value="1"/>
</dbReference>
<evidence type="ECO:0000259" key="3">
    <source>
        <dbReference type="Pfam" id="PF21074"/>
    </source>
</evidence>
<keyword evidence="8" id="KW-1185">Reference proteome</keyword>
<dbReference type="SUPFAM" id="SSF51735">
    <property type="entry name" value="NAD(P)-binding Rossmann-fold domains"/>
    <property type="match status" value="1"/>
</dbReference>
<dbReference type="Pfam" id="PF21075">
    <property type="entry name" value="GDH_ACT1"/>
    <property type="match status" value="1"/>
</dbReference>
<dbReference type="InterPro" id="IPR028971">
    <property type="entry name" value="NAD-GDH_cat"/>
</dbReference>
<dbReference type="SUPFAM" id="SSF53223">
    <property type="entry name" value="Aminoacid dehydrogenase-like, N-terminal domain"/>
    <property type="match status" value="1"/>
</dbReference>
<feature type="domain" description="NAD-specific glutamate dehydrogenase C-terminal" evidence="3">
    <location>
        <begin position="1271"/>
        <end position="1606"/>
    </location>
</feature>
<dbReference type="GO" id="GO:0004069">
    <property type="term" value="F:L-aspartate:2-oxoglutarate aminotransferase activity"/>
    <property type="evidence" value="ECO:0007669"/>
    <property type="project" value="InterPro"/>
</dbReference>
<reference evidence="7 8" key="1">
    <citation type="submission" date="2018-05" db="EMBL/GenBank/DDBJ databases">
        <title>Acuticoccus sediminis sp. nov., isolated from deep-sea sediment of Indian Ocean.</title>
        <authorList>
            <person name="Liu X."/>
            <person name="Lai Q."/>
            <person name="Du Y."/>
            <person name="Sun F."/>
            <person name="Zhang X."/>
            <person name="Wang S."/>
            <person name="Shao Z."/>
        </authorList>
    </citation>
    <scope>NUCLEOTIDE SEQUENCE [LARGE SCALE GENOMIC DNA]</scope>
    <source>
        <strain evidence="7 8">PTG4-2</strain>
    </source>
</reference>
<dbReference type="InterPro" id="IPR049064">
    <property type="entry name" value="NAD_Glu_DH_ACT3"/>
</dbReference>
<organism evidence="7 8">
    <name type="scientific">Acuticoccus sediminis</name>
    <dbReference type="NCBI Taxonomy" id="2184697"/>
    <lineage>
        <taxon>Bacteria</taxon>
        <taxon>Pseudomonadati</taxon>
        <taxon>Pseudomonadota</taxon>
        <taxon>Alphaproteobacteria</taxon>
        <taxon>Hyphomicrobiales</taxon>
        <taxon>Amorphaceae</taxon>
        <taxon>Acuticoccus</taxon>
    </lineage>
</organism>
<evidence type="ECO:0000259" key="5">
    <source>
        <dbReference type="Pfam" id="PF21076"/>
    </source>
</evidence>
<dbReference type="InterPro" id="IPR048381">
    <property type="entry name" value="GDH_C"/>
</dbReference>
<dbReference type="OrthoDB" id="9758052at2"/>
<evidence type="ECO:0000256" key="1">
    <source>
        <dbReference type="ARBA" id="ARBA00023002"/>
    </source>
</evidence>
<evidence type="ECO:0000313" key="7">
    <source>
        <dbReference type="EMBL" id="RAH96961.1"/>
    </source>
</evidence>
<dbReference type="InterPro" id="IPR007780">
    <property type="entry name" value="NAD_Glu_DH_bac"/>
</dbReference>